<dbReference type="SMART" id="SM00355">
    <property type="entry name" value="ZnF_C2H2"/>
    <property type="match status" value="3"/>
</dbReference>
<sequence>MNIPCAQPLNGDYDSDESTDWSAMHNWSIGPQLLEPEMPVGSLRQGILSVTGAQCSSLSQPVHESGTVDPAYLMLHRGPGTLTDNYEYTHGPSLVDSSPTTNALAMSDTQQFEAEMFAEAPIGVVQFDTALDNDLDNSFFSSQSSDTSTFSGIYTLDESGYISDSTFIDLPSVSFNTFHHDIESANFASQELPLTMPNDFLAEAERHTIVYPLPASTTEPLSKTNPANSEVLYTIIDGKFKCLYAGKDSVCKGSKLYKQPGELRKHQKNHRKPTDCKICGKGFAERKDLDRHKLKHHPDDPSVRSDRRVQKQRGKCPMCPYKGRPDNIKRHMVVHSRQ</sequence>
<dbReference type="GO" id="GO:0008270">
    <property type="term" value="F:zinc ion binding"/>
    <property type="evidence" value="ECO:0007669"/>
    <property type="project" value="UniProtKB-KW"/>
</dbReference>
<feature type="domain" description="C2H2-type" evidence="3">
    <location>
        <begin position="274"/>
        <end position="301"/>
    </location>
</feature>
<evidence type="ECO:0000313" key="4">
    <source>
        <dbReference type="EMBL" id="KAK4173523.1"/>
    </source>
</evidence>
<keyword evidence="5" id="KW-1185">Reference proteome</keyword>
<reference evidence="4" key="1">
    <citation type="journal article" date="2023" name="Mol. Phylogenet. Evol.">
        <title>Genome-scale phylogeny and comparative genomics of the fungal order Sordariales.</title>
        <authorList>
            <person name="Hensen N."/>
            <person name="Bonometti L."/>
            <person name="Westerberg I."/>
            <person name="Brannstrom I.O."/>
            <person name="Guillou S."/>
            <person name="Cros-Aarteil S."/>
            <person name="Calhoun S."/>
            <person name="Haridas S."/>
            <person name="Kuo A."/>
            <person name="Mondo S."/>
            <person name="Pangilinan J."/>
            <person name="Riley R."/>
            <person name="LaButti K."/>
            <person name="Andreopoulos B."/>
            <person name="Lipzen A."/>
            <person name="Chen C."/>
            <person name="Yan M."/>
            <person name="Daum C."/>
            <person name="Ng V."/>
            <person name="Clum A."/>
            <person name="Steindorff A."/>
            <person name="Ohm R.A."/>
            <person name="Martin F."/>
            <person name="Silar P."/>
            <person name="Natvig D.O."/>
            <person name="Lalanne C."/>
            <person name="Gautier V."/>
            <person name="Ament-Velasquez S.L."/>
            <person name="Kruys A."/>
            <person name="Hutchinson M.I."/>
            <person name="Powell A.J."/>
            <person name="Barry K."/>
            <person name="Miller A.N."/>
            <person name="Grigoriev I.V."/>
            <person name="Debuchy R."/>
            <person name="Gladieux P."/>
            <person name="Hiltunen Thoren M."/>
            <person name="Johannesson H."/>
        </authorList>
    </citation>
    <scope>NUCLEOTIDE SEQUENCE</scope>
    <source>
        <strain evidence="4">CBS 892.96</strain>
    </source>
</reference>
<organism evidence="4 5">
    <name type="scientific">Triangularia setosa</name>
    <dbReference type="NCBI Taxonomy" id="2587417"/>
    <lineage>
        <taxon>Eukaryota</taxon>
        <taxon>Fungi</taxon>
        <taxon>Dikarya</taxon>
        <taxon>Ascomycota</taxon>
        <taxon>Pezizomycotina</taxon>
        <taxon>Sordariomycetes</taxon>
        <taxon>Sordariomycetidae</taxon>
        <taxon>Sordariales</taxon>
        <taxon>Podosporaceae</taxon>
        <taxon>Triangularia</taxon>
    </lineage>
</organism>
<protein>
    <recommendedName>
        <fullName evidence="3">C2H2-type domain-containing protein</fullName>
    </recommendedName>
</protein>
<dbReference type="EMBL" id="MU866337">
    <property type="protein sequence ID" value="KAK4173523.1"/>
    <property type="molecule type" value="Genomic_DNA"/>
</dbReference>
<gene>
    <name evidence="4" type="ORF">QBC36DRAFT_303577</name>
</gene>
<keyword evidence="1" id="KW-0479">Metal-binding</keyword>
<keyword evidence="1" id="KW-0863">Zinc-finger</keyword>
<feature type="region of interest" description="Disordered" evidence="2">
    <location>
        <begin position="290"/>
        <end position="338"/>
    </location>
</feature>
<evidence type="ECO:0000256" key="1">
    <source>
        <dbReference type="PROSITE-ProRule" id="PRU00042"/>
    </source>
</evidence>
<keyword evidence="1" id="KW-0862">Zinc</keyword>
<evidence type="ECO:0000259" key="3">
    <source>
        <dbReference type="PROSITE" id="PS50157"/>
    </source>
</evidence>
<dbReference type="InterPro" id="IPR013087">
    <property type="entry name" value="Znf_C2H2_type"/>
</dbReference>
<feature type="compositionally biased region" description="Basic and acidic residues" evidence="2">
    <location>
        <begin position="290"/>
        <end position="309"/>
    </location>
</feature>
<dbReference type="Pfam" id="PF13894">
    <property type="entry name" value="zf-C2H2_4"/>
    <property type="match status" value="1"/>
</dbReference>
<name>A0AAN6W183_9PEZI</name>
<proteinExistence type="predicted"/>
<reference evidence="4" key="2">
    <citation type="submission" date="2023-05" db="EMBL/GenBank/DDBJ databases">
        <authorList>
            <consortium name="Lawrence Berkeley National Laboratory"/>
            <person name="Steindorff A."/>
            <person name="Hensen N."/>
            <person name="Bonometti L."/>
            <person name="Westerberg I."/>
            <person name="Brannstrom I.O."/>
            <person name="Guillou S."/>
            <person name="Cros-Aarteil S."/>
            <person name="Calhoun S."/>
            <person name="Haridas S."/>
            <person name="Kuo A."/>
            <person name="Mondo S."/>
            <person name="Pangilinan J."/>
            <person name="Riley R."/>
            <person name="Labutti K."/>
            <person name="Andreopoulos B."/>
            <person name="Lipzen A."/>
            <person name="Chen C."/>
            <person name="Yanf M."/>
            <person name="Daum C."/>
            <person name="Ng V."/>
            <person name="Clum A."/>
            <person name="Ohm R."/>
            <person name="Martin F."/>
            <person name="Silar P."/>
            <person name="Natvig D."/>
            <person name="Lalanne C."/>
            <person name="Gautier V."/>
            <person name="Ament-Velasquez S.L."/>
            <person name="Kruys A."/>
            <person name="Hutchinson M.I."/>
            <person name="Powell A.J."/>
            <person name="Barry K."/>
            <person name="Miller A.N."/>
            <person name="Grigoriev I.V."/>
            <person name="Debuchy R."/>
            <person name="Gladieux P."/>
            <person name="Thoren M.H."/>
            <person name="Johannesson H."/>
        </authorList>
    </citation>
    <scope>NUCLEOTIDE SEQUENCE</scope>
    <source>
        <strain evidence="4">CBS 892.96</strain>
    </source>
</reference>
<accession>A0AAN6W183</accession>
<evidence type="ECO:0000256" key="2">
    <source>
        <dbReference type="SAM" id="MobiDB-lite"/>
    </source>
</evidence>
<dbReference type="PROSITE" id="PS50157">
    <property type="entry name" value="ZINC_FINGER_C2H2_2"/>
    <property type="match status" value="1"/>
</dbReference>
<dbReference type="PROSITE" id="PS00028">
    <property type="entry name" value="ZINC_FINGER_C2H2_1"/>
    <property type="match status" value="1"/>
</dbReference>
<evidence type="ECO:0000313" key="5">
    <source>
        <dbReference type="Proteomes" id="UP001302321"/>
    </source>
</evidence>
<dbReference type="Proteomes" id="UP001302321">
    <property type="component" value="Unassembled WGS sequence"/>
</dbReference>
<comment type="caution">
    <text evidence="4">The sequence shown here is derived from an EMBL/GenBank/DDBJ whole genome shotgun (WGS) entry which is preliminary data.</text>
</comment>
<dbReference type="Gene3D" id="3.30.160.60">
    <property type="entry name" value="Classic Zinc Finger"/>
    <property type="match status" value="1"/>
</dbReference>
<dbReference type="SUPFAM" id="SSF57667">
    <property type="entry name" value="beta-beta-alpha zinc fingers"/>
    <property type="match status" value="1"/>
</dbReference>
<dbReference type="InterPro" id="IPR036236">
    <property type="entry name" value="Znf_C2H2_sf"/>
</dbReference>
<dbReference type="AlphaFoldDB" id="A0AAN6W183"/>